<keyword evidence="3" id="KW-1185">Reference proteome</keyword>
<accession>A0ABT8KCX6</accession>
<reference evidence="2" key="1">
    <citation type="submission" date="2023-06" db="EMBL/GenBank/DDBJ databases">
        <title>MT1 and MT2 Draft Genomes of Novel Species.</title>
        <authorList>
            <person name="Venkateswaran K."/>
        </authorList>
    </citation>
    <scope>NUCLEOTIDE SEQUENCE</scope>
    <source>
        <strain evidence="2">F6_8S_P_1B</strain>
    </source>
</reference>
<proteinExistence type="predicted"/>
<gene>
    <name evidence="2" type="ORF">P5G50_12715</name>
</gene>
<dbReference type="Proteomes" id="UP001174208">
    <property type="component" value="Unassembled WGS sequence"/>
</dbReference>
<comment type="caution">
    <text evidence="2">The sequence shown here is derived from an EMBL/GenBank/DDBJ whole genome shotgun (WGS) entry which is preliminary data.</text>
</comment>
<evidence type="ECO:0000313" key="2">
    <source>
        <dbReference type="EMBL" id="MDN4615309.1"/>
    </source>
</evidence>
<dbReference type="EMBL" id="JAROCF010000001">
    <property type="protein sequence ID" value="MDN4615309.1"/>
    <property type="molecule type" value="Genomic_DNA"/>
</dbReference>
<evidence type="ECO:0000256" key="1">
    <source>
        <dbReference type="SAM" id="MobiDB-lite"/>
    </source>
</evidence>
<dbReference type="RefSeq" id="WP_301208500.1">
    <property type="nucleotide sequence ID" value="NZ_JAROCF010000001.1"/>
</dbReference>
<protein>
    <submittedName>
        <fullName evidence="2">Uncharacterized protein</fullName>
    </submittedName>
</protein>
<sequence length="41" mass="4266">MSDRDDSKRPDPDDLPDGTGTTSEDPDDGKDTVSGGGADDR</sequence>
<name>A0ABT8KCX6_9MICO</name>
<organism evidence="2 3">
    <name type="scientific">Leifsonia williamsii</name>
    <dbReference type="NCBI Taxonomy" id="3035919"/>
    <lineage>
        <taxon>Bacteria</taxon>
        <taxon>Bacillati</taxon>
        <taxon>Actinomycetota</taxon>
        <taxon>Actinomycetes</taxon>
        <taxon>Micrococcales</taxon>
        <taxon>Microbacteriaceae</taxon>
        <taxon>Leifsonia</taxon>
    </lineage>
</organism>
<feature type="compositionally biased region" description="Basic and acidic residues" evidence="1">
    <location>
        <begin position="1"/>
        <end position="12"/>
    </location>
</feature>
<evidence type="ECO:0000313" key="3">
    <source>
        <dbReference type="Proteomes" id="UP001174208"/>
    </source>
</evidence>
<feature type="region of interest" description="Disordered" evidence="1">
    <location>
        <begin position="1"/>
        <end position="41"/>
    </location>
</feature>